<dbReference type="InterPro" id="IPR037523">
    <property type="entry name" value="VOC_core"/>
</dbReference>
<dbReference type="InterPro" id="IPR004360">
    <property type="entry name" value="Glyas_Fos-R_dOase_dom"/>
</dbReference>
<reference evidence="2 3" key="1">
    <citation type="submission" date="2020-08" db="EMBL/GenBank/DDBJ databases">
        <title>The Agave Microbiome: Exploring the role of microbial communities in plant adaptations to desert environments.</title>
        <authorList>
            <person name="Partida-Martinez L.P."/>
        </authorList>
    </citation>
    <scope>NUCLEOTIDE SEQUENCE [LARGE SCALE GENOMIC DNA]</scope>
    <source>
        <strain evidence="2 3">AT2.18</strain>
    </source>
</reference>
<dbReference type="RefSeq" id="WP_183469369.1">
    <property type="nucleotide sequence ID" value="NZ_JACHVU010000006.1"/>
</dbReference>
<evidence type="ECO:0000259" key="1">
    <source>
        <dbReference type="PROSITE" id="PS51819"/>
    </source>
</evidence>
<proteinExistence type="predicted"/>
<dbReference type="Pfam" id="PF00903">
    <property type="entry name" value="Glyoxalase"/>
    <property type="match status" value="1"/>
</dbReference>
<comment type="caution">
    <text evidence="2">The sequence shown here is derived from an EMBL/GenBank/DDBJ whole genome shotgun (WGS) entry which is preliminary data.</text>
</comment>
<name>A0A839Q681_MYCIR</name>
<accession>A0A839Q681</accession>
<dbReference type="Gene3D" id="3.30.720.120">
    <property type="match status" value="1"/>
</dbReference>
<dbReference type="Proteomes" id="UP000550501">
    <property type="component" value="Unassembled WGS sequence"/>
</dbReference>
<organism evidence="2 3">
    <name type="scientific">Mycolicibacterium iranicum</name>
    <name type="common">Mycobacterium iranicum</name>
    <dbReference type="NCBI Taxonomy" id="912594"/>
    <lineage>
        <taxon>Bacteria</taxon>
        <taxon>Bacillati</taxon>
        <taxon>Actinomycetota</taxon>
        <taxon>Actinomycetes</taxon>
        <taxon>Mycobacteriales</taxon>
        <taxon>Mycobacteriaceae</taxon>
        <taxon>Mycolicibacterium</taxon>
    </lineage>
</organism>
<dbReference type="PROSITE" id="PS51819">
    <property type="entry name" value="VOC"/>
    <property type="match status" value="1"/>
</dbReference>
<dbReference type="Gene3D" id="3.30.720.110">
    <property type="match status" value="1"/>
</dbReference>
<dbReference type="AlphaFoldDB" id="A0A839Q681"/>
<evidence type="ECO:0000313" key="3">
    <source>
        <dbReference type="Proteomes" id="UP000550501"/>
    </source>
</evidence>
<feature type="domain" description="VOC" evidence="1">
    <location>
        <begin position="2"/>
        <end position="127"/>
    </location>
</feature>
<dbReference type="EMBL" id="JACHVU010000006">
    <property type="protein sequence ID" value="MBB2991550.1"/>
    <property type="molecule type" value="Genomic_DNA"/>
</dbReference>
<dbReference type="SUPFAM" id="SSF54593">
    <property type="entry name" value="Glyoxalase/Bleomycin resistance protein/Dihydroxybiphenyl dioxygenase"/>
    <property type="match status" value="1"/>
</dbReference>
<dbReference type="InterPro" id="IPR029068">
    <property type="entry name" value="Glyas_Bleomycin-R_OHBP_Dase"/>
</dbReference>
<sequence>MTTGHLTAFICYRDPDALAGWICEVLGFSIVREFRDDGRLAHAELTRGDAVVCVQRDDRGYEVPAPRGDCVGSGLYVVVDEADVLDIHGRAVAHDATILVAPETTPWGNFRLELLDPEGRQWSIGTYLPGQPGDW</sequence>
<protein>
    <submittedName>
        <fullName evidence="2">Putative glyoxalase superfamily protein PhnB</fullName>
    </submittedName>
</protein>
<keyword evidence="3" id="KW-1185">Reference proteome</keyword>
<gene>
    <name evidence="2" type="ORF">FHR72_003035</name>
</gene>
<evidence type="ECO:0000313" key="2">
    <source>
        <dbReference type="EMBL" id="MBB2991550.1"/>
    </source>
</evidence>